<evidence type="ECO:0000313" key="2">
    <source>
        <dbReference type="Proteomes" id="UP000054558"/>
    </source>
</evidence>
<proteinExistence type="predicted"/>
<gene>
    <name evidence="1" type="ORF">KFL_009740030</name>
</gene>
<dbReference type="AlphaFoldDB" id="A0A1Y1IS11"/>
<organism evidence="1 2">
    <name type="scientific">Klebsormidium nitens</name>
    <name type="common">Green alga</name>
    <name type="synonym">Ulothrix nitens</name>
    <dbReference type="NCBI Taxonomy" id="105231"/>
    <lineage>
        <taxon>Eukaryota</taxon>
        <taxon>Viridiplantae</taxon>
        <taxon>Streptophyta</taxon>
        <taxon>Klebsormidiophyceae</taxon>
        <taxon>Klebsormidiales</taxon>
        <taxon>Klebsormidiaceae</taxon>
        <taxon>Klebsormidium</taxon>
    </lineage>
</organism>
<dbReference type="EMBL" id="DF237923">
    <property type="protein sequence ID" value="GAQ92309.1"/>
    <property type="molecule type" value="Genomic_DNA"/>
</dbReference>
<name>A0A1Y1IS11_KLENI</name>
<protein>
    <submittedName>
        <fullName evidence="1">Uncharacterized protein</fullName>
    </submittedName>
</protein>
<reference evidence="1 2" key="1">
    <citation type="journal article" date="2014" name="Nat. Commun.">
        <title>Klebsormidium flaccidum genome reveals primary factors for plant terrestrial adaptation.</title>
        <authorList>
            <person name="Hori K."/>
            <person name="Maruyama F."/>
            <person name="Fujisawa T."/>
            <person name="Togashi T."/>
            <person name="Yamamoto N."/>
            <person name="Seo M."/>
            <person name="Sato S."/>
            <person name="Yamada T."/>
            <person name="Mori H."/>
            <person name="Tajima N."/>
            <person name="Moriyama T."/>
            <person name="Ikeuchi M."/>
            <person name="Watanabe M."/>
            <person name="Wada H."/>
            <person name="Kobayashi K."/>
            <person name="Saito M."/>
            <person name="Masuda T."/>
            <person name="Sasaki-Sekimoto Y."/>
            <person name="Mashiguchi K."/>
            <person name="Awai K."/>
            <person name="Shimojima M."/>
            <person name="Masuda S."/>
            <person name="Iwai M."/>
            <person name="Nobusawa T."/>
            <person name="Narise T."/>
            <person name="Kondo S."/>
            <person name="Saito H."/>
            <person name="Sato R."/>
            <person name="Murakawa M."/>
            <person name="Ihara Y."/>
            <person name="Oshima-Yamada Y."/>
            <person name="Ohtaka K."/>
            <person name="Satoh M."/>
            <person name="Sonobe K."/>
            <person name="Ishii M."/>
            <person name="Ohtani R."/>
            <person name="Kanamori-Sato M."/>
            <person name="Honoki R."/>
            <person name="Miyazaki D."/>
            <person name="Mochizuki H."/>
            <person name="Umetsu J."/>
            <person name="Higashi K."/>
            <person name="Shibata D."/>
            <person name="Kamiya Y."/>
            <person name="Sato N."/>
            <person name="Nakamura Y."/>
            <person name="Tabata S."/>
            <person name="Ida S."/>
            <person name="Kurokawa K."/>
            <person name="Ohta H."/>
        </authorList>
    </citation>
    <scope>NUCLEOTIDE SEQUENCE [LARGE SCALE GENOMIC DNA]</scope>
    <source>
        <strain evidence="1 2">NIES-2285</strain>
    </source>
</reference>
<dbReference type="Proteomes" id="UP000054558">
    <property type="component" value="Unassembled WGS sequence"/>
</dbReference>
<accession>A0A1Y1IS11</accession>
<keyword evidence="2" id="KW-1185">Reference proteome</keyword>
<evidence type="ECO:0000313" key="1">
    <source>
        <dbReference type="EMBL" id="GAQ92309.1"/>
    </source>
</evidence>
<sequence>MAIRKGKELGKRLEAARDLLPDDVRSMLPAKVGECVEAVARSKGSTGIALIGMFLTAVSHCFGYKSEVTLADRMIDWTQVLRHWHILVSPSGTNKSPLIKALNEIMEGVEERAEGKTMHAVKP</sequence>